<sequence length="857" mass="97740">MLQNSWGRHNDRGRGLASPAGAHSRRLIEARSSEEHCNVGTDAEFQRVKLNENVNESIASDMRNSNPIITEDSELNGAGIFNNPSDTIIFLKKSARRGYHSVHPRSITVKSHNKAFAKELVKGDNSDPSRLTNIVRFCHRVQKQEEKARGREIHEKRAENSSTRDSVTHQTDQMDRESRRNVGGNQSFPCSNVSRGQHHVTLTDSWANDAAAYLNAHRERKREIKGGVKLIKETLAFKLEITLATLEIVVARAHIFLQIKVIEDTALYIRHQLLNKKIERSNCVTSNRQIENQSVNPKKRKERKSKRRKEQEREGGIASCHRAGMVRDDDPIKLHRVSDLIFRERRFTVAVMCDRRSINAPKSYEILTSENLQLNSKSLVIDLIPCLLAALTETRPFRPRTLRAQRVDAHTSRGIVGAKGGEGIRVERREQRGGKGDRVDAEEQSHRFKLKPGNTREGETFAGLSDTKKVSCGKIKTRERIGSEGKEEEEEEAEKRAETKVKKRALGLSGKAATSIFPFLPQITPVDIIVLLRLSTMRFSPFEKEEALFHSLRNCDNIAHQTRRIFESRSLAQSVDSGLEFLDSLLIDPRHEAPGHLPPQILALVARFPPPPPPPSLRDATLATTVTPSSSPESRGGSPAFSSEPGIKENLIFNFDMCVYFEDHSPLYYKEFWFSTFFRIVSTRRNKRRSEGMREYYVSCGNGISLDLTLDEQSISVAEESILERITRRRRIEERRAEDISTMPFLRVLRLLGSQSLADIDKNLVEKQNLRLSSRLSRIMPVRDLDPQTKVLCYYFEYFCLQINICVTTLRITLISEISLEHRHENVVIRMHGKRNISHRHNVCPRVKDVGVLRNVF</sequence>
<feature type="compositionally biased region" description="Basic and acidic residues" evidence="1">
    <location>
        <begin position="144"/>
        <end position="159"/>
    </location>
</feature>
<accession>E2A832</accession>
<reference evidence="2 3" key="1">
    <citation type="journal article" date="2010" name="Science">
        <title>Genomic comparison of the ants Camponotus floridanus and Harpegnathos saltator.</title>
        <authorList>
            <person name="Bonasio R."/>
            <person name="Zhang G."/>
            <person name="Ye C."/>
            <person name="Mutti N.S."/>
            <person name="Fang X."/>
            <person name="Qin N."/>
            <person name="Donahue G."/>
            <person name="Yang P."/>
            <person name="Li Q."/>
            <person name="Li C."/>
            <person name="Zhang P."/>
            <person name="Huang Z."/>
            <person name="Berger S.L."/>
            <person name="Reinberg D."/>
            <person name="Wang J."/>
            <person name="Liebig J."/>
        </authorList>
    </citation>
    <scope>NUCLEOTIDE SEQUENCE [LARGE SCALE GENOMIC DNA]</scope>
    <source>
        <strain evidence="3">C129</strain>
    </source>
</reference>
<feature type="compositionally biased region" description="Polar residues" evidence="1">
    <location>
        <begin position="160"/>
        <end position="171"/>
    </location>
</feature>
<dbReference type="AlphaFoldDB" id="E2A832"/>
<organism evidence="3">
    <name type="scientific">Camponotus floridanus</name>
    <name type="common">Florida carpenter ant</name>
    <dbReference type="NCBI Taxonomy" id="104421"/>
    <lineage>
        <taxon>Eukaryota</taxon>
        <taxon>Metazoa</taxon>
        <taxon>Ecdysozoa</taxon>
        <taxon>Arthropoda</taxon>
        <taxon>Hexapoda</taxon>
        <taxon>Insecta</taxon>
        <taxon>Pterygota</taxon>
        <taxon>Neoptera</taxon>
        <taxon>Endopterygota</taxon>
        <taxon>Hymenoptera</taxon>
        <taxon>Apocrita</taxon>
        <taxon>Aculeata</taxon>
        <taxon>Formicoidea</taxon>
        <taxon>Formicidae</taxon>
        <taxon>Formicinae</taxon>
        <taxon>Camponotus</taxon>
    </lineage>
</organism>
<name>E2A832_CAMFO</name>
<dbReference type="EMBL" id="GL437468">
    <property type="protein sequence ID" value="EFN70427.1"/>
    <property type="molecule type" value="Genomic_DNA"/>
</dbReference>
<feature type="compositionally biased region" description="Basic and acidic residues" evidence="1">
    <location>
        <begin position="428"/>
        <end position="446"/>
    </location>
</feature>
<feature type="region of interest" description="Disordered" evidence="1">
    <location>
        <begin position="615"/>
        <end position="642"/>
    </location>
</feature>
<feature type="region of interest" description="Disordered" evidence="1">
    <location>
        <begin position="1"/>
        <end position="24"/>
    </location>
</feature>
<feature type="region of interest" description="Disordered" evidence="1">
    <location>
        <begin position="428"/>
        <end position="460"/>
    </location>
</feature>
<feature type="region of interest" description="Disordered" evidence="1">
    <location>
        <begin position="144"/>
        <end position="194"/>
    </location>
</feature>
<dbReference type="InParanoid" id="E2A832"/>
<feature type="compositionally biased region" description="Basic residues" evidence="1">
    <location>
        <begin position="297"/>
        <end position="308"/>
    </location>
</feature>
<feature type="compositionally biased region" description="Low complexity" evidence="1">
    <location>
        <begin position="628"/>
        <end position="639"/>
    </location>
</feature>
<dbReference type="Proteomes" id="UP000000311">
    <property type="component" value="Unassembled WGS sequence"/>
</dbReference>
<proteinExistence type="predicted"/>
<feature type="region of interest" description="Disordered" evidence="1">
    <location>
        <begin position="288"/>
        <end position="318"/>
    </location>
</feature>
<feature type="compositionally biased region" description="Polar residues" evidence="1">
    <location>
        <begin position="183"/>
        <end position="194"/>
    </location>
</feature>
<protein>
    <submittedName>
        <fullName evidence="2">Uncharacterized protein</fullName>
    </submittedName>
</protein>
<evidence type="ECO:0000313" key="3">
    <source>
        <dbReference type="Proteomes" id="UP000000311"/>
    </source>
</evidence>
<evidence type="ECO:0000256" key="1">
    <source>
        <dbReference type="SAM" id="MobiDB-lite"/>
    </source>
</evidence>
<evidence type="ECO:0000313" key="2">
    <source>
        <dbReference type="EMBL" id="EFN70427.1"/>
    </source>
</evidence>
<gene>
    <name evidence="2" type="ORF">EAG_08722</name>
</gene>
<keyword evidence="3" id="KW-1185">Reference proteome</keyword>